<reference evidence="4" key="2">
    <citation type="submission" date="2021-04" db="EMBL/GenBank/DDBJ databases">
        <authorList>
            <person name="Gilroy R."/>
        </authorList>
    </citation>
    <scope>NUCLEOTIDE SEQUENCE</scope>
    <source>
        <strain evidence="4">ChiBcec1-1093</strain>
    </source>
</reference>
<dbReference type="Proteomes" id="UP000824101">
    <property type="component" value="Unassembled WGS sequence"/>
</dbReference>
<feature type="domain" description="DprA winged helix" evidence="3">
    <location>
        <begin position="307"/>
        <end position="356"/>
    </location>
</feature>
<proteinExistence type="inferred from homology"/>
<comment type="caution">
    <text evidence="4">The sequence shown here is derived from an EMBL/GenBank/DDBJ whole genome shotgun (WGS) entry which is preliminary data.</text>
</comment>
<dbReference type="Pfam" id="PF17782">
    <property type="entry name" value="WHD_DprA"/>
    <property type="match status" value="1"/>
</dbReference>
<name>A0A9D2K6R7_9FIRM</name>
<dbReference type="Gene3D" id="1.10.10.10">
    <property type="entry name" value="Winged helix-like DNA-binding domain superfamily/Winged helix DNA-binding domain"/>
    <property type="match status" value="1"/>
</dbReference>
<evidence type="ECO:0000313" key="4">
    <source>
        <dbReference type="EMBL" id="HIZ79119.1"/>
    </source>
</evidence>
<protein>
    <submittedName>
        <fullName evidence="4">DNA-processing protein DprA</fullName>
    </submittedName>
</protein>
<dbReference type="GO" id="GO:0009294">
    <property type="term" value="P:DNA-mediated transformation"/>
    <property type="evidence" value="ECO:0007669"/>
    <property type="project" value="InterPro"/>
</dbReference>
<reference evidence="4" key="1">
    <citation type="journal article" date="2021" name="PeerJ">
        <title>Extensive microbial diversity within the chicken gut microbiome revealed by metagenomics and culture.</title>
        <authorList>
            <person name="Gilroy R."/>
            <person name="Ravi A."/>
            <person name="Getino M."/>
            <person name="Pursley I."/>
            <person name="Horton D.L."/>
            <person name="Alikhan N.F."/>
            <person name="Baker D."/>
            <person name="Gharbi K."/>
            <person name="Hall N."/>
            <person name="Watson M."/>
            <person name="Adriaenssens E.M."/>
            <person name="Foster-Nyarko E."/>
            <person name="Jarju S."/>
            <person name="Secka A."/>
            <person name="Antonio M."/>
            <person name="Oren A."/>
            <person name="Chaudhuri R.R."/>
            <person name="La Ragione R."/>
            <person name="Hildebrand F."/>
            <person name="Pallen M.J."/>
        </authorList>
    </citation>
    <scope>NUCLEOTIDE SEQUENCE</scope>
    <source>
        <strain evidence="4">ChiBcec1-1093</strain>
    </source>
</reference>
<gene>
    <name evidence="4" type="primary">dprA</name>
    <name evidence="4" type="ORF">IAA17_04965</name>
</gene>
<dbReference type="Pfam" id="PF02481">
    <property type="entry name" value="DNA_processg_A"/>
    <property type="match status" value="1"/>
</dbReference>
<dbReference type="InterPro" id="IPR036388">
    <property type="entry name" value="WH-like_DNA-bd_sf"/>
</dbReference>
<accession>A0A9D2K6R7</accession>
<evidence type="ECO:0000256" key="1">
    <source>
        <dbReference type="ARBA" id="ARBA00006525"/>
    </source>
</evidence>
<comment type="similarity">
    <text evidence="1">Belongs to the DprA/Smf family.</text>
</comment>
<dbReference type="SUPFAM" id="SSF102405">
    <property type="entry name" value="MCP/YpsA-like"/>
    <property type="match status" value="1"/>
</dbReference>
<dbReference type="AlphaFoldDB" id="A0A9D2K6R7"/>
<sequence>MIEREREYLYLLCRTKGLGAVTIRRLWEEVGSFEAIYYIEETEREEALPALRRVMGRIGETRKAQGKLLEQYHSFSARGIQFITPFDSIYPDKLKEIYDYPMGICVKGRLPGQDCPAAAVVGARENTEYGRGVAEWFGRELSEAGVWVISGLARGTDSAAHRGALAGGGRTAAVLGNGVEICYPWENRDLYREIENRGCLISEFGPWDNPAPCNFPMRNRIISGLSDAVVVVEAREKSGSLITASFALDQGREVFAVPGRRTDPLSVGCNRLIKSGAQLADTPEDVLEILQIKNRKITQLQEKNGKGLAKKEKMVYSCLDLQPKFLDEIVRESGIPVGECMGILLELEWKGYAVRTANQYYGKKL</sequence>
<evidence type="ECO:0000259" key="2">
    <source>
        <dbReference type="Pfam" id="PF02481"/>
    </source>
</evidence>
<dbReference type="PANTHER" id="PTHR43022:SF1">
    <property type="entry name" value="PROTEIN SMF"/>
    <property type="match status" value="1"/>
</dbReference>
<organism evidence="4 5">
    <name type="scientific">Candidatus Lachnoclostridium stercorigallinarum</name>
    <dbReference type="NCBI Taxonomy" id="2838634"/>
    <lineage>
        <taxon>Bacteria</taxon>
        <taxon>Bacillati</taxon>
        <taxon>Bacillota</taxon>
        <taxon>Clostridia</taxon>
        <taxon>Lachnospirales</taxon>
        <taxon>Lachnospiraceae</taxon>
    </lineage>
</organism>
<dbReference type="PANTHER" id="PTHR43022">
    <property type="entry name" value="PROTEIN SMF"/>
    <property type="match status" value="1"/>
</dbReference>
<evidence type="ECO:0000259" key="3">
    <source>
        <dbReference type="Pfam" id="PF17782"/>
    </source>
</evidence>
<dbReference type="EMBL" id="DXBC01000073">
    <property type="protein sequence ID" value="HIZ79119.1"/>
    <property type="molecule type" value="Genomic_DNA"/>
</dbReference>
<dbReference type="NCBIfam" id="TIGR00732">
    <property type="entry name" value="dprA"/>
    <property type="match status" value="1"/>
</dbReference>
<dbReference type="Gene3D" id="3.40.50.450">
    <property type="match status" value="1"/>
</dbReference>
<dbReference type="InterPro" id="IPR003488">
    <property type="entry name" value="DprA"/>
</dbReference>
<dbReference type="InterPro" id="IPR057666">
    <property type="entry name" value="DrpA_SLOG"/>
</dbReference>
<feature type="domain" description="Smf/DprA SLOG" evidence="2">
    <location>
        <begin position="81"/>
        <end position="290"/>
    </location>
</feature>
<dbReference type="InterPro" id="IPR041614">
    <property type="entry name" value="DprA_WH"/>
</dbReference>
<evidence type="ECO:0000313" key="5">
    <source>
        <dbReference type="Proteomes" id="UP000824101"/>
    </source>
</evidence>